<keyword evidence="2" id="KW-1185">Reference proteome</keyword>
<accession>A0A5J5HG20</accession>
<comment type="caution">
    <text evidence="1">The sequence shown here is derived from an EMBL/GenBank/DDBJ whole genome shotgun (WGS) entry which is preliminary data.</text>
</comment>
<evidence type="ECO:0000313" key="2">
    <source>
        <dbReference type="Proteomes" id="UP000326671"/>
    </source>
</evidence>
<dbReference type="Proteomes" id="UP000326671">
    <property type="component" value="Unassembled WGS sequence"/>
</dbReference>
<dbReference type="RefSeq" id="WP_150441662.1">
    <property type="nucleotide sequence ID" value="NZ_VYKL01000031.1"/>
</dbReference>
<evidence type="ECO:0000313" key="1">
    <source>
        <dbReference type="EMBL" id="KAA9019505.1"/>
    </source>
</evidence>
<dbReference type="AlphaFoldDB" id="A0A5J5HG20"/>
<sequence length="408" mass="47584">MKRYWKITFLCFLSIIVIATFYIQSSLAGQNHIRVELEKVKGSEKEVTDLILYGDYVVGNIYQGLQITSEETIQLNNQSFLQRLSINRFAPMFRELMKDYKDFMRSKELNYNSFYEDKNLLAYANVKGDFNEYPESEITFDIEVFNKKPEEKKSFEVEVPEKEKYSWMHVEDVLVVDEVLKVLVRGFEKNGGEKLRVYTFQVNEKKLTGNETIVSSQSGENSWTEISLNIDYNSIQPQDYHHLIIKNTFEAQEVQENGEVLSYNGEPTLVSNEMFIYDLGNSQLKKLTVPEKVLKSVNSSIFHSTLFVYTTSATGVEVQSYDIEKDEWGEKRTFDLPQVKDSKEHPFIKLMHGKIYMIQSTQLGHTLLIGDLKTGESLYEGKLNVIKQSENHEEYRMYFNEIEILSKK</sequence>
<proteinExistence type="predicted"/>
<name>A0A5J5HG20_9BACI</name>
<reference evidence="1 2" key="1">
    <citation type="submission" date="2019-09" db="EMBL/GenBank/DDBJ databases">
        <title>Whole genome sequences of isolates from the Mars Exploration Rovers.</title>
        <authorList>
            <person name="Seuylemezian A."/>
            <person name="Vaishampayan P."/>
        </authorList>
    </citation>
    <scope>NUCLEOTIDE SEQUENCE [LARGE SCALE GENOMIC DNA]</scope>
    <source>
        <strain evidence="1 2">MER_TA_151</strain>
    </source>
</reference>
<dbReference type="OrthoDB" id="2433869at2"/>
<protein>
    <submittedName>
        <fullName evidence="1">Uncharacterized protein</fullName>
    </submittedName>
</protein>
<gene>
    <name evidence="1" type="ORF">F4V44_19345</name>
</gene>
<organism evidence="1 2">
    <name type="scientific">Niallia endozanthoxylica</name>
    <dbReference type="NCBI Taxonomy" id="2036016"/>
    <lineage>
        <taxon>Bacteria</taxon>
        <taxon>Bacillati</taxon>
        <taxon>Bacillota</taxon>
        <taxon>Bacilli</taxon>
        <taxon>Bacillales</taxon>
        <taxon>Bacillaceae</taxon>
        <taxon>Niallia</taxon>
    </lineage>
</organism>
<dbReference type="EMBL" id="VYKL01000031">
    <property type="protein sequence ID" value="KAA9019505.1"/>
    <property type="molecule type" value="Genomic_DNA"/>
</dbReference>